<dbReference type="InterPro" id="IPR013785">
    <property type="entry name" value="Aldolase_TIM"/>
</dbReference>
<dbReference type="PANTHER" id="PTHR12128">
    <property type="entry name" value="DIHYDRODIPICOLINATE SYNTHASE"/>
    <property type="match status" value="1"/>
</dbReference>
<dbReference type="InterPro" id="IPR017655">
    <property type="entry name" value="Dehydro-deoxyglucarate_dehyd"/>
</dbReference>
<proteinExistence type="inferred from homology"/>
<evidence type="ECO:0000256" key="4">
    <source>
        <dbReference type="ARBA" id="ARBA00023239"/>
    </source>
</evidence>
<dbReference type="SUPFAM" id="SSF51569">
    <property type="entry name" value="Aldolase"/>
    <property type="match status" value="1"/>
</dbReference>
<dbReference type="PANTHER" id="PTHR12128:SF19">
    <property type="entry name" value="5-DEHYDRO-4-DEOXYGLUCARATE DEHYDRATASE 2-RELATED"/>
    <property type="match status" value="1"/>
</dbReference>
<dbReference type="RefSeq" id="WP_115849083.1">
    <property type="nucleotide sequence ID" value="NZ_QTUC01000001.1"/>
</dbReference>
<dbReference type="SMART" id="SM01130">
    <property type="entry name" value="DHDPS"/>
    <property type="match status" value="1"/>
</dbReference>
<dbReference type="EMBL" id="QTUC01000001">
    <property type="protein sequence ID" value="REF35266.1"/>
    <property type="molecule type" value="Genomic_DNA"/>
</dbReference>
<evidence type="ECO:0000313" key="6">
    <source>
        <dbReference type="EMBL" id="REF35266.1"/>
    </source>
</evidence>
<dbReference type="Proteomes" id="UP000256485">
    <property type="component" value="Unassembled WGS sequence"/>
</dbReference>
<gene>
    <name evidence="6" type="ORF">DFJ64_0640</name>
</gene>
<comment type="catalytic activity">
    <reaction evidence="1 5">
        <text>5-dehydro-4-deoxy-D-glucarate + H(+) = 2,5-dioxopentanoate + CO2 + H2O</text>
        <dbReference type="Rhea" id="RHEA:24608"/>
        <dbReference type="ChEBI" id="CHEBI:15377"/>
        <dbReference type="ChEBI" id="CHEBI:15378"/>
        <dbReference type="ChEBI" id="CHEBI:16526"/>
        <dbReference type="ChEBI" id="CHEBI:42819"/>
        <dbReference type="ChEBI" id="CHEBI:58136"/>
        <dbReference type="EC" id="4.2.1.41"/>
    </reaction>
</comment>
<dbReference type="InterPro" id="IPR002220">
    <property type="entry name" value="DapA-like"/>
</dbReference>
<dbReference type="Pfam" id="PF00701">
    <property type="entry name" value="DHDPS"/>
    <property type="match status" value="1"/>
</dbReference>
<accession>A0A3D9V1K1</accession>
<organism evidence="6 7">
    <name type="scientific">Thermasporomyces composti</name>
    <dbReference type="NCBI Taxonomy" id="696763"/>
    <lineage>
        <taxon>Bacteria</taxon>
        <taxon>Bacillati</taxon>
        <taxon>Actinomycetota</taxon>
        <taxon>Actinomycetes</taxon>
        <taxon>Propionibacteriales</taxon>
        <taxon>Nocardioidaceae</taxon>
        <taxon>Thermasporomyces</taxon>
    </lineage>
</organism>
<evidence type="ECO:0000313" key="7">
    <source>
        <dbReference type="Proteomes" id="UP000256485"/>
    </source>
</evidence>
<name>A0A3D9V1K1_THECX</name>
<comment type="similarity">
    <text evidence="3 5">Belongs to the DapA family.</text>
</comment>
<dbReference type="Gene3D" id="3.20.20.70">
    <property type="entry name" value="Aldolase class I"/>
    <property type="match status" value="1"/>
</dbReference>
<evidence type="ECO:0000256" key="5">
    <source>
        <dbReference type="HAMAP-Rule" id="MF_00694"/>
    </source>
</evidence>
<evidence type="ECO:0000256" key="2">
    <source>
        <dbReference type="ARBA" id="ARBA00004983"/>
    </source>
</evidence>
<keyword evidence="4 5" id="KW-0456">Lyase</keyword>
<protein>
    <recommendedName>
        <fullName evidence="5">Probable 5-dehydro-4-deoxyglucarate dehydratase</fullName>
        <ecNumber evidence="5">4.2.1.41</ecNumber>
    </recommendedName>
    <alternativeName>
        <fullName evidence="5">5-keto-4-deoxy-glucarate dehydratase</fullName>
        <shortName evidence="5">KDGDH</shortName>
    </alternativeName>
</protein>
<dbReference type="OrthoDB" id="8995637at2"/>
<sequence length="360" mass="36877">MAAPGSEGRETTSLLASARRYGPGVHVVTFAAGPLSFPLTPFDSADRVDLDVLRVHVEQQVSAGAAAVFVACGTGELPALTPREHRDVVTTAVEVVDGRVPVVAGAGGGAGLARELVAQAAACGADGVLLFPPYLVTSTTAGLLGYVRFAAAGADLPVIVYQRSTAVFPPPVVSDLLDIPTVVGLKDGRGDVDALQRLVTTVRTSGHPKAATFHFLNGMPTAEISAAAYRAIGVEHYSSAVHNFAPDLAQAFYRALVTGDEGTVQTLLRVFYLPFADLRDQVPGYAVALVKAGARLAGLPVGGVRPPLVDPDPAHVDKLSELLSTARAELAALAAGSTPIGGTPIGSVPVGSRETPRGSA</sequence>
<evidence type="ECO:0000256" key="3">
    <source>
        <dbReference type="ARBA" id="ARBA00007592"/>
    </source>
</evidence>
<dbReference type="HAMAP" id="MF_00694">
    <property type="entry name" value="KDGDH"/>
    <property type="match status" value="1"/>
</dbReference>
<dbReference type="EC" id="4.2.1.41" evidence="5"/>
<dbReference type="GO" id="GO:0008840">
    <property type="term" value="F:4-hydroxy-tetrahydrodipicolinate synthase activity"/>
    <property type="evidence" value="ECO:0007669"/>
    <property type="project" value="TreeGrafter"/>
</dbReference>
<comment type="pathway">
    <text evidence="2 5">Carbohydrate acid metabolism; D-glucarate degradation; 2,5-dioxopentanoate from D-glucarate: step 2/2.</text>
</comment>
<dbReference type="GO" id="GO:0047448">
    <property type="term" value="F:5-dehydro-4-deoxyglucarate dehydratase activity"/>
    <property type="evidence" value="ECO:0007669"/>
    <property type="project" value="UniProtKB-UniRule"/>
</dbReference>
<dbReference type="GO" id="GO:0042838">
    <property type="term" value="P:D-glucarate catabolic process"/>
    <property type="evidence" value="ECO:0007669"/>
    <property type="project" value="UniProtKB-UniRule"/>
</dbReference>
<dbReference type="AlphaFoldDB" id="A0A3D9V1K1"/>
<evidence type="ECO:0000256" key="1">
    <source>
        <dbReference type="ARBA" id="ARBA00001446"/>
    </source>
</evidence>
<keyword evidence="7" id="KW-1185">Reference proteome</keyword>
<dbReference type="NCBIfam" id="NF002958">
    <property type="entry name" value="PRK03620.1"/>
    <property type="match status" value="1"/>
</dbReference>
<dbReference type="UniPathway" id="UPA00564">
    <property type="reaction ID" value="UER00628"/>
</dbReference>
<reference evidence="6 7" key="1">
    <citation type="submission" date="2018-08" db="EMBL/GenBank/DDBJ databases">
        <title>Sequencing the genomes of 1000 actinobacteria strains.</title>
        <authorList>
            <person name="Klenk H.-P."/>
        </authorList>
    </citation>
    <scope>NUCLEOTIDE SEQUENCE [LARGE SCALE GENOMIC DNA]</scope>
    <source>
        <strain evidence="6 7">DSM 22891</strain>
    </source>
</reference>
<comment type="caution">
    <text evidence="6">The sequence shown here is derived from an EMBL/GenBank/DDBJ whole genome shotgun (WGS) entry which is preliminary data.</text>
</comment>